<dbReference type="AlphaFoldDB" id="A0AAV7TUF1"/>
<evidence type="ECO:0000313" key="3">
    <source>
        <dbReference type="Proteomes" id="UP001066276"/>
    </source>
</evidence>
<sequence>MPRGGARIFKGRPLGLFPSRLVPHTDDWLPGARPTGVTITPGTRQLQGHSIPAPTAPRRLLAAFPPYALGGGARRLRVRPQRLRQVPVPLPTSGIRARSSGTGHPPLQARLGPWGGAAS</sequence>
<keyword evidence="3" id="KW-1185">Reference proteome</keyword>
<name>A0AAV7TUF1_PLEWA</name>
<dbReference type="EMBL" id="JANPWB010000006">
    <property type="protein sequence ID" value="KAJ1180103.1"/>
    <property type="molecule type" value="Genomic_DNA"/>
</dbReference>
<evidence type="ECO:0000313" key="2">
    <source>
        <dbReference type="EMBL" id="KAJ1180103.1"/>
    </source>
</evidence>
<feature type="region of interest" description="Disordered" evidence="1">
    <location>
        <begin position="81"/>
        <end position="119"/>
    </location>
</feature>
<reference evidence="2" key="1">
    <citation type="journal article" date="2022" name="bioRxiv">
        <title>Sequencing and chromosome-scale assembly of the giantPleurodeles waltlgenome.</title>
        <authorList>
            <person name="Brown T."/>
            <person name="Elewa A."/>
            <person name="Iarovenko S."/>
            <person name="Subramanian E."/>
            <person name="Araus A.J."/>
            <person name="Petzold A."/>
            <person name="Susuki M."/>
            <person name="Suzuki K.-i.T."/>
            <person name="Hayashi T."/>
            <person name="Toyoda A."/>
            <person name="Oliveira C."/>
            <person name="Osipova E."/>
            <person name="Leigh N.D."/>
            <person name="Simon A."/>
            <person name="Yun M.H."/>
        </authorList>
    </citation>
    <scope>NUCLEOTIDE SEQUENCE</scope>
    <source>
        <strain evidence="2">20211129_DDA</strain>
        <tissue evidence="2">Liver</tissue>
    </source>
</reference>
<dbReference type="Proteomes" id="UP001066276">
    <property type="component" value="Chromosome 3_2"/>
</dbReference>
<proteinExistence type="predicted"/>
<organism evidence="2 3">
    <name type="scientific">Pleurodeles waltl</name>
    <name type="common">Iberian ribbed newt</name>
    <dbReference type="NCBI Taxonomy" id="8319"/>
    <lineage>
        <taxon>Eukaryota</taxon>
        <taxon>Metazoa</taxon>
        <taxon>Chordata</taxon>
        <taxon>Craniata</taxon>
        <taxon>Vertebrata</taxon>
        <taxon>Euteleostomi</taxon>
        <taxon>Amphibia</taxon>
        <taxon>Batrachia</taxon>
        <taxon>Caudata</taxon>
        <taxon>Salamandroidea</taxon>
        <taxon>Salamandridae</taxon>
        <taxon>Pleurodelinae</taxon>
        <taxon>Pleurodeles</taxon>
    </lineage>
</organism>
<protein>
    <submittedName>
        <fullName evidence="2">Uncharacterized protein</fullName>
    </submittedName>
</protein>
<comment type="caution">
    <text evidence="2">The sequence shown here is derived from an EMBL/GenBank/DDBJ whole genome shotgun (WGS) entry which is preliminary data.</text>
</comment>
<gene>
    <name evidence="2" type="ORF">NDU88_005327</name>
</gene>
<evidence type="ECO:0000256" key="1">
    <source>
        <dbReference type="SAM" id="MobiDB-lite"/>
    </source>
</evidence>
<accession>A0AAV7TUF1</accession>